<organism evidence="2 3">
    <name type="scientific">Tothia fuscella</name>
    <dbReference type="NCBI Taxonomy" id="1048955"/>
    <lineage>
        <taxon>Eukaryota</taxon>
        <taxon>Fungi</taxon>
        <taxon>Dikarya</taxon>
        <taxon>Ascomycota</taxon>
        <taxon>Pezizomycotina</taxon>
        <taxon>Dothideomycetes</taxon>
        <taxon>Pleosporomycetidae</taxon>
        <taxon>Venturiales</taxon>
        <taxon>Cylindrosympodiaceae</taxon>
        <taxon>Tothia</taxon>
    </lineage>
</organism>
<evidence type="ECO:0000256" key="1">
    <source>
        <dbReference type="SAM" id="Phobius"/>
    </source>
</evidence>
<evidence type="ECO:0000313" key="3">
    <source>
        <dbReference type="Proteomes" id="UP000800235"/>
    </source>
</evidence>
<keyword evidence="1" id="KW-0472">Membrane</keyword>
<feature type="transmembrane region" description="Helical" evidence="1">
    <location>
        <begin position="20"/>
        <end position="38"/>
    </location>
</feature>
<name>A0A9P4NEG1_9PEZI</name>
<dbReference type="Proteomes" id="UP000800235">
    <property type="component" value="Unassembled WGS sequence"/>
</dbReference>
<gene>
    <name evidence="2" type="ORF">EJ08DRAFT_80889</name>
</gene>
<dbReference type="AlphaFoldDB" id="A0A9P4NEG1"/>
<dbReference type="EMBL" id="MU007140">
    <property type="protein sequence ID" value="KAF2417435.1"/>
    <property type="molecule type" value="Genomic_DNA"/>
</dbReference>
<accession>A0A9P4NEG1</accession>
<sequence>MASLFRPTGVAPNLQTPVGSVNLFWLLLVLTAAFLPLLDPIMMQSYFLQRTVTSPLCQRDSAPPTSSLVKCHLSRAARSKEWERERFHQYHPMPVRSSICCSKARSTIHEARSLLPRHHDGPCNQLASIMAGCAHLLCAVPDTPHDPPCAESRGTSRFVAAVPAKQRNMAST</sequence>
<comment type="caution">
    <text evidence="2">The sequence shown here is derived from an EMBL/GenBank/DDBJ whole genome shotgun (WGS) entry which is preliminary data.</text>
</comment>
<protein>
    <submittedName>
        <fullName evidence="2">Uncharacterized protein</fullName>
    </submittedName>
</protein>
<keyword evidence="1" id="KW-1133">Transmembrane helix</keyword>
<proteinExistence type="predicted"/>
<evidence type="ECO:0000313" key="2">
    <source>
        <dbReference type="EMBL" id="KAF2417435.1"/>
    </source>
</evidence>
<keyword evidence="1" id="KW-0812">Transmembrane</keyword>
<reference evidence="2" key="1">
    <citation type="journal article" date="2020" name="Stud. Mycol.">
        <title>101 Dothideomycetes genomes: a test case for predicting lifestyles and emergence of pathogens.</title>
        <authorList>
            <person name="Haridas S."/>
            <person name="Albert R."/>
            <person name="Binder M."/>
            <person name="Bloem J."/>
            <person name="Labutti K."/>
            <person name="Salamov A."/>
            <person name="Andreopoulos B."/>
            <person name="Baker S."/>
            <person name="Barry K."/>
            <person name="Bills G."/>
            <person name="Bluhm B."/>
            <person name="Cannon C."/>
            <person name="Castanera R."/>
            <person name="Culley D."/>
            <person name="Daum C."/>
            <person name="Ezra D."/>
            <person name="Gonzalez J."/>
            <person name="Henrissat B."/>
            <person name="Kuo A."/>
            <person name="Liang C."/>
            <person name="Lipzen A."/>
            <person name="Lutzoni F."/>
            <person name="Magnuson J."/>
            <person name="Mondo S."/>
            <person name="Nolan M."/>
            <person name="Ohm R."/>
            <person name="Pangilinan J."/>
            <person name="Park H.-J."/>
            <person name="Ramirez L."/>
            <person name="Alfaro M."/>
            <person name="Sun H."/>
            <person name="Tritt A."/>
            <person name="Yoshinaga Y."/>
            <person name="Zwiers L.-H."/>
            <person name="Turgeon B."/>
            <person name="Goodwin S."/>
            <person name="Spatafora J."/>
            <person name="Crous P."/>
            <person name="Grigoriev I."/>
        </authorList>
    </citation>
    <scope>NUCLEOTIDE SEQUENCE</scope>
    <source>
        <strain evidence="2">CBS 130266</strain>
    </source>
</reference>
<keyword evidence="3" id="KW-1185">Reference proteome</keyword>